<feature type="coiled-coil region" evidence="1">
    <location>
        <begin position="110"/>
        <end position="137"/>
    </location>
</feature>
<feature type="domain" description="HD/PDEase" evidence="2">
    <location>
        <begin position="52"/>
        <end position="165"/>
    </location>
</feature>
<name>A0A1F7USD1_9BACT</name>
<evidence type="ECO:0000313" key="4">
    <source>
        <dbReference type="Proteomes" id="UP000176897"/>
    </source>
</evidence>
<dbReference type="STRING" id="1802401.A3B21_02885"/>
<keyword evidence="1" id="KW-0175">Coiled coil</keyword>
<dbReference type="InterPro" id="IPR052194">
    <property type="entry name" value="MESH1"/>
</dbReference>
<evidence type="ECO:0000256" key="1">
    <source>
        <dbReference type="SAM" id="Coils"/>
    </source>
</evidence>
<evidence type="ECO:0000313" key="3">
    <source>
        <dbReference type="EMBL" id="OGL81210.1"/>
    </source>
</evidence>
<dbReference type="PANTHER" id="PTHR46246">
    <property type="entry name" value="GUANOSINE-3',5'-BIS(DIPHOSPHATE) 3'-PYROPHOSPHOHYDROLASE MESH1"/>
    <property type="match status" value="1"/>
</dbReference>
<dbReference type="Proteomes" id="UP000176897">
    <property type="component" value="Unassembled WGS sequence"/>
</dbReference>
<dbReference type="AlphaFoldDB" id="A0A1F7USD1"/>
<accession>A0A1F7USD1</accession>
<sequence length="221" mass="25985">MKSSLVQFHSLKFQKKKFRALVAKHFGPQDQKKIIDAFIFAERAHTLQRRDEGDAYIIHPIRVAITLLDNIGTWDSDIVGAALLHDVIEDCGVRRATLQKRFGKRVTHFVEALTRRREKGETEVEKEKRKIAKLKTLQKYPFEVQLIKCADILDNLRCAADVPWWAWTPIARKKFPRWRREFHVAAEFAKSVHPILYREIRDALRLFEVKRMVRGLVRLGF</sequence>
<dbReference type="SUPFAM" id="SSF109604">
    <property type="entry name" value="HD-domain/PDEase-like"/>
    <property type="match status" value="1"/>
</dbReference>
<dbReference type="InterPro" id="IPR003607">
    <property type="entry name" value="HD/PDEase_dom"/>
</dbReference>
<dbReference type="PANTHER" id="PTHR46246:SF1">
    <property type="entry name" value="GUANOSINE-3',5'-BIS(DIPHOSPHATE) 3'-PYROPHOSPHOHYDROLASE MESH1"/>
    <property type="match status" value="1"/>
</dbReference>
<dbReference type="EMBL" id="MGEJ01000009">
    <property type="protein sequence ID" value="OGL81210.1"/>
    <property type="molecule type" value="Genomic_DNA"/>
</dbReference>
<dbReference type="SMART" id="SM00471">
    <property type="entry name" value="HDc"/>
    <property type="match status" value="1"/>
</dbReference>
<dbReference type="Gene3D" id="1.10.3210.10">
    <property type="entry name" value="Hypothetical protein af1432"/>
    <property type="match status" value="1"/>
</dbReference>
<proteinExistence type="predicted"/>
<protein>
    <recommendedName>
        <fullName evidence="2">HD/PDEase domain-containing protein</fullName>
    </recommendedName>
</protein>
<reference evidence="3 4" key="1">
    <citation type="journal article" date="2016" name="Nat. Commun.">
        <title>Thousands of microbial genomes shed light on interconnected biogeochemical processes in an aquifer system.</title>
        <authorList>
            <person name="Anantharaman K."/>
            <person name="Brown C.T."/>
            <person name="Hug L.A."/>
            <person name="Sharon I."/>
            <person name="Castelle C.J."/>
            <person name="Probst A.J."/>
            <person name="Thomas B.C."/>
            <person name="Singh A."/>
            <person name="Wilkins M.J."/>
            <person name="Karaoz U."/>
            <person name="Brodie E.L."/>
            <person name="Williams K.H."/>
            <person name="Hubbard S.S."/>
            <person name="Banfield J.F."/>
        </authorList>
    </citation>
    <scope>NUCLEOTIDE SEQUENCE [LARGE SCALE GENOMIC DNA]</scope>
</reference>
<dbReference type="GO" id="GO:0008893">
    <property type="term" value="F:guanosine-3',5'-bis(diphosphate) 3'-diphosphatase activity"/>
    <property type="evidence" value="ECO:0007669"/>
    <property type="project" value="TreeGrafter"/>
</dbReference>
<dbReference type="CDD" id="cd00077">
    <property type="entry name" value="HDc"/>
    <property type="match status" value="1"/>
</dbReference>
<organism evidence="3 4">
    <name type="scientific">Candidatus Uhrbacteria bacterium RIFCSPLOWO2_01_FULL_47_24</name>
    <dbReference type="NCBI Taxonomy" id="1802401"/>
    <lineage>
        <taxon>Bacteria</taxon>
        <taxon>Candidatus Uhriibacteriota</taxon>
    </lineage>
</organism>
<comment type="caution">
    <text evidence="3">The sequence shown here is derived from an EMBL/GenBank/DDBJ whole genome shotgun (WGS) entry which is preliminary data.</text>
</comment>
<gene>
    <name evidence="3" type="ORF">A3B21_02885</name>
</gene>
<dbReference type="Pfam" id="PF13328">
    <property type="entry name" value="HD_4"/>
    <property type="match status" value="1"/>
</dbReference>
<evidence type="ECO:0000259" key="2">
    <source>
        <dbReference type="SMART" id="SM00471"/>
    </source>
</evidence>